<sequence length="59" mass="6361">MNPTVKTSIALLITTFFIVGCSSAPEPKPKPKRDPWNSAESQKSGAKQAQGELSRDTSK</sequence>
<feature type="region of interest" description="Disordered" evidence="1">
    <location>
        <begin position="22"/>
        <end position="59"/>
    </location>
</feature>
<reference evidence="2" key="1">
    <citation type="submission" date="2018-06" db="EMBL/GenBank/DDBJ databases">
        <authorList>
            <person name="Zhirakovskaya E."/>
        </authorList>
    </citation>
    <scope>NUCLEOTIDE SEQUENCE</scope>
</reference>
<evidence type="ECO:0000313" key="2">
    <source>
        <dbReference type="EMBL" id="VAW53934.1"/>
    </source>
</evidence>
<dbReference type="PROSITE" id="PS51257">
    <property type="entry name" value="PROKAR_LIPOPROTEIN"/>
    <property type="match status" value="1"/>
</dbReference>
<dbReference type="AlphaFoldDB" id="A0A3B0XD35"/>
<organism evidence="2">
    <name type="scientific">hydrothermal vent metagenome</name>
    <dbReference type="NCBI Taxonomy" id="652676"/>
    <lineage>
        <taxon>unclassified sequences</taxon>
        <taxon>metagenomes</taxon>
        <taxon>ecological metagenomes</taxon>
    </lineage>
</organism>
<protein>
    <submittedName>
        <fullName evidence="2">Uncharacterized protein</fullName>
    </submittedName>
</protein>
<evidence type="ECO:0000256" key="1">
    <source>
        <dbReference type="SAM" id="MobiDB-lite"/>
    </source>
</evidence>
<feature type="compositionally biased region" description="Polar residues" evidence="1">
    <location>
        <begin position="38"/>
        <end position="47"/>
    </location>
</feature>
<name>A0A3B0XD35_9ZZZZ</name>
<dbReference type="EMBL" id="UOFD01000068">
    <property type="protein sequence ID" value="VAW53934.1"/>
    <property type="molecule type" value="Genomic_DNA"/>
</dbReference>
<proteinExistence type="predicted"/>
<accession>A0A3B0XD35</accession>
<gene>
    <name evidence="2" type="ORF">MNBD_GAMMA06-1556</name>
</gene>